<feature type="compositionally biased region" description="Polar residues" evidence="4">
    <location>
        <begin position="14"/>
        <end position="23"/>
    </location>
</feature>
<organism evidence="6 9">
    <name type="scientific">Adineta ricciae</name>
    <name type="common">Rotifer</name>
    <dbReference type="NCBI Taxonomy" id="249248"/>
    <lineage>
        <taxon>Eukaryota</taxon>
        <taxon>Metazoa</taxon>
        <taxon>Spiralia</taxon>
        <taxon>Gnathifera</taxon>
        <taxon>Rotifera</taxon>
        <taxon>Eurotatoria</taxon>
        <taxon>Bdelloidea</taxon>
        <taxon>Adinetida</taxon>
        <taxon>Adinetidae</taxon>
        <taxon>Adineta</taxon>
    </lineage>
</organism>
<dbReference type="InterPro" id="IPR003540">
    <property type="entry name" value="ADP-ribosyltransferase"/>
</dbReference>
<evidence type="ECO:0000256" key="1">
    <source>
        <dbReference type="ARBA" id="ARBA00022737"/>
    </source>
</evidence>
<feature type="repeat" description="TPR" evidence="3">
    <location>
        <begin position="544"/>
        <end position="577"/>
    </location>
</feature>
<feature type="repeat" description="TPR" evidence="3">
    <location>
        <begin position="502"/>
        <end position="535"/>
    </location>
</feature>
<feature type="repeat" description="TPR" evidence="3">
    <location>
        <begin position="628"/>
        <end position="661"/>
    </location>
</feature>
<proteinExistence type="predicted"/>
<dbReference type="Gene3D" id="1.25.40.10">
    <property type="entry name" value="Tetratricopeptide repeat domain"/>
    <property type="match status" value="2"/>
</dbReference>
<protein>
    <recommendedName>
        <fullName evidence="5">ADP ribosyltransferase domain-containing protein</fullName>
    </recommendedName>
</protein>
<dbReference type="SUPFAM" id="SSF56399">
    <property type="entry name" value="ADP-ribosylation"/>
    <property type="match status" value="1"/>
</dbReference>
<evidence type="ECO:0000256" key="3">
    <source>
        <dbReference type="PROSITE-ProRule" id="PRU00339"/>
    </source>
</evidence>
<dbReference type="InterPro" id="IPR011990">
    <property type="entry name" value="TPR-like_helical_dom_sf"/>
</dbReference>
<dbReference type="Proteomes" id="UP000663852">
    <property type="component" value="Unassembled WGS sequence"/>
</dbReference>
<dbReference type="PANTHER" id="PTHR45641:SF1">
    <property type="entry name" value="AAA+ ATPASE DOMAIN-CONTAINING PROTEIN"/>
    <property type="match status" value="1"/>
</dbReference>
<dbReference type="SUPFAM" id="SSF48452">
    <property type="entry name" value="TPR-like"/>
    <property type="match status" value="1"/>
</dbReference>
<dbReference type="EMBL" id="CAJNOJ010000083">
    <property type="protein sequence ID" value="CAF1063421.1"/>
    <property type="molecule type" value="Genomic_DNA"/>
</dbReference>
<evidence type="ECO:0000259" key="5">
    <source>
        <dbReference type="Pfam" id="PF03496"/>
    </source>
</evidence>
<dbReference type="AlphaFoldDB" id="A0A814LB43"/>
<feature type="domain" description="ADP ribosyltransferase" evidence="5">
    <location>
        <begin position="233"/>
        <end position="393"/>
    </location>
</feature>
<dbReference type="Pfam" id="PF03496">
    <property type="entry name" value="ADPrib_exo_Tox"/>
    <property type="match status" value="1"/>
</dbReference>
<feature type="compositionally biased region" description="Basic and acidic residues" evidence="4">
    <location>
        <begin position="1"/>
        <end position="13"/>
    </location>
</feature>
<reference evidence="6" key="1">
    <citation type="submission" date="2021-02" db="EMBL/GenBank/DDBJ databases">
        <authorList>
            <person name="Nowell W R."/>
        </authorList>
    </citation>
    <scope>NUCLEOTIDE SEQUENCE</scope>
</reference>
<evidence type="ECO:0000256" key="4">
    <source>
        <dbReference type="SAM" id="MobiDB-lite"/>
    </source>
</evidence>
<sequence length="683" mass="78573">MASRRSIDVKRSDQSSTISAQSNERQRVNRRRMQTVLVIWLDSNIDGKSDDCENTLTQLQSVASSIDTFIDVDLCVDFIRDIKDEKACLIVSGSLGQKIVPRIHSMPQMDSIFIFCGEKKMHEQWAKNWPKIKGVFTDIASICQALKEAAQRCEHNSLPICFVPPDKKLDQLDPSFMYTQMLKEILLTLNFEDKHVTKYADYCRDTFVNNKKELDNVQQFENKYRQKTPIWWYSYDTFLYPMLNRALRLMDGDTITQMGFFISDLHRDIDRLHKQQHVDHSSPKSFTVYRGQGLSKADFESMEKSKNGLISFNSFLSTSKTQQVSLQFAQNAAVNPDLVGVVFIMNIDQIQSSTPFASIRDVSYYQNEDEVLFPMHTVFKIHELKSMNGKNRLYEVKLVLSSDSDKDLSALTDRIRKQFPLHIDGWYRLGTLILKIEQWNKAEDAKEKVPNHRDNVNKKTPIYHQHGMIKYDKEKYQEAVSLYEKSVGIYHKALSSNQSDMATSYNNIGLVHYNMGDYPKALSAYEKVLTIRKQALPPNHPDLAPCYDNIGSVYQKMNDYENALLSHQEALRIRKQSLPPHHPDVATCLSNIGSVYQSMGDLPTALSFYDKGLSIRKQILPSDHADLASSYVSIGTVYEGMGSYAKANTFYERAIEIERRSLPLNHPKLENSRKKLEHIQTKL</sequence>
<evidence type="ECO:0000313" key="6">
    <source>
        <dbReference type="EMBL" id="CAF1063421.1"/>
    </source>
</evidence>
<keyword evidence="8" id="KW-1185">Reference proteome</keyword>
<dbReference type="PANTHER" id="PTHR45641">
    <property type="entry name" value="TETRATRICOPEPTIDE REPEAT PROTEIN (AFU_ORTHOLOGUE AFUA_6G03870)"/>
    <property type="match status" value="1"/>
</dbReference>
<dbReference type="EMBL" id="CAJNOR010001668">
    <property type="protein sequence ID" value="CAF1180773.1"/>
    <property type="molecule type" value="Genomic_DNA"/>
</dbReference>
<dbReference type="Proteomes" id="UP000663828">
    <property type="component" value="Unassembled WGS sequence"/>
</dbReference>
<dbReference type="Pfam" id="PF13424">
    <property type="entry name" value="TPR_12"/>
    <property type="match status" value="2"/>
</dbReference>
<comment type="caution">
    <text evidence="6">The sequence shown here is derived from an EMBL/GenBank/DDBJ whole genome shotgun (WGS) entry which is preliminary data.</text>
</comment>
<accession>A0A814LB43</accession>
<name>A0A814LB43_ADIRI</name>
<dbReference type="Gene3D" id="3.90.176.10">
    <property type="entry name" value="Toxin ADP-ribosyltransferase, Chain A, domain 1"/>
    <property type="match status" value="1"/>
</dbReference>
<dbReference type="InterPro" id="IPR019734">
    <property type="entry name" value="TPR_rpt"/>
</dbReference>
<dbReference type="OrthoDB" id="6435917at2759"/>
<evidence type="ECO:0000313" key="8">
    <source>
        <dbReference type="Proteomes" id="UP000663828"/>
    </source>
</evidence>
<dbReference type="PROSITE" id="PS51996">
    <property type="entry name" value="TR_MART"/>
    <property type="match status" value="1"/>
</dbReference>
<feature type="repeat" description="TPR" evidence="3">
    <location>
        <begin position="586"/>
        <end position="619"/>
    </location>
</feature>
<keyword evidence="1" id="KW-0677">Repeat</keyword>
<keyword evidence="2 3" id="KW-0802">TPR repeat</keyword>
<evidence type="ECO:0000313" key="9">
    <source>
        <dbReference type="Proteomes" id="UP000663852"/>
    </source>
</evidence>
<dbReference type="PROSITE" id="PS50005">
    <property type="entry name" value="TPR"/>
    <property type="match status" value="4"/>
</dbReference>
<dbReference type="GO" id="GO:0005576">
    <property type="term" value="C:extracellular region"/>
    <property type="evidence" value="ECO:0007669"/>
    <property type="project" value="InterPro"/>
</dbReference>
<dbReference type="Pfam" id="PF13181">
    <property type="entry name" value="TPR_8"/>
    <property type="match status" value="1"/>
</dbReference>
<evidence type="ECO:0000256" key="2">
    <source>
        <dbReference type="ARBA" id="ARBA00022803"/>
    </source>
</evidence>
<gene>
    <name evidence="6" type="ORF">EDS130_LOCUS18042</name>
    <name evidence="7" type="ORF">XAT740_LOCUS22562</name>
</gene>
<feature type="region of interest" description="Disordered" evidence="4">
    <location>
        <begin position="1"/>
        <end position="26"/>
    </location>
</feature>
<dbReference type="SMART" id="SM00028">
    <property type="entry name" value="TPR"/>
    <property type="match status" value="6"/>
</dbReference>
<evidence type="ECO:0000313" key="7">
    <source>
        <dbReference type="EMBL" id="CAF1180773.1"/>
    </source>
</evidence>
<dbReference type="PROSITE" id="PS50293">
    <property type="entry name" value="TPR_REGION"/>
    <property type="match status" value="1"/>
</dbReference>